<dbReference type="SUPFAM" id="SSF47413">
    <property type="entry name" value="lambda repressor-like DNA-binding domains"/>
    <property type="match status" value="1"/>
</dbReference>
<sequence>MVKSAKQLGLRIKTLREERGWTQQECATYLDFHYSTIGHLESGNRNVTLATLEKIAEGFDITLEDLFKGV</sequence>
<name>A0ABT7DKZ4_9ACTN</name>
<keyword evidence="1" id="KW-0238">DNA-binding</keyword>
<evidence type="ECO:0000256" key="1">
    <source>
        <dbReference type="ARBA" id="ARBA00023125"/>
    </source>
</evidence>
<dbReference type="InterPro" id="IPR010982">
    <property type="entry name" value="Lambda_DNA-bd_dom_sf"/>
</dbReference>
<dbReference type="InterPro" id="IPR050807">
    <property type="entry name" value="TransReg_Diox_bact_type"/>
</dbReference>
<evidence type="ECO:0000259" key="2">
    <source>
        <dbReference type="PROSITE" id="PS50943"/>
    </source>
</evidence>
<dbReference type="Gene3D" id="1.10.260.40">
    <property type="entry name" value="lambda repressor-like DNA-binding domains"/>
    <property type="match status" value="1"/>
</dbReference>
<dbReference type="PANTHER" id="PTHR46797:SF24">
    <property type="entry name" value="DNA-BINDING PHAGE PROTEIN"/>
    <property type="match status" value="1"/>
</dbReference>
<comment type="caution">
    <text evidence="3">The sequence shown here is derived from an EMBL/GenBank/DDBJ whole genome shotgun (WGS) entry which is preliminary data.</text>
</comment>
<evidence type="ECO:0000313" key="3">
    <source>
        <dbReference type="EMBL" id="MDJ1649922.1"/>
    </source>
</evidence>
<dbReference type="SMART" id="SM00530">
    <property type="entry name" value="HTH_XRE"/>
    <property type="match status" value="1"/>
</dbReference>
<dbReference type="InterPro" id="IPR001387">
    <property type="entry name" value="Cro/C1-type_HTH"/>
</dbReference>
<dbReference type="Proteomes" id="UP001232750">
    <property type="component" value="Unassembled WGS sequence"/>
</dbReference>
<dbReference type="RefSeq" id="WP_283831362.1">
    <property type="nucleotide sequence ID" value="NZ_JASJEU010000007.1"/>
</dbReference>
<keyword evidence="4" id="KW-1185">Reference proteome</keyword>
<gene>
    <name evidence="3" type="ORF">QNJ86_03825</name>
</gene>
<dbReference type="PROSITE" id="PS50943">
    <property type="entry name" value="HTH_CROC1"/>
    <property type="match status" value="1"/>
</dbReference>
<dbReference type="CDD" id="cd00093">
    <property type="entry name" value="HTH_XRE"/>
    <property type="match status" value="1"/>
</dbReference>
<feature type="domain" description="HTH cro/C1-type" evidence="2">
    <location>
        <begin position="12"/>
        <end position="66"/>
    </location>
</feature>
<organism evidence="3 4">
    <name type="scientific">Gordonibacter faecis</name>
    <dbReference type="NCBI Taxonomy" id="3047475"/>
    <lineage>
        <taxon>Bacteria</taxon>
        <taxon>Bacillati</taxon>
        <taxon>Actinomycetota</taxon>
        <taxon>Coriobacteriia</taxon>
        <taxon>Eggerthellales</taxon>
        <taxon>Eggerthellaceae</taxon>
        <taxon>Gordonibacter</taxon>
    </lineage>
</organism>
<dbReference type="PANTHER" id="PTHR46797">
    <property type="entry name" value="HTH-TYPE TRANSCRIPTIONAL REGULATOR"/>
    <property type="match status" value="1"/>
</dbReference>
<accession>A0ABT7DKZ4</accession>
<dbReference type="EMBL" id="JASJEU010000007">
    <property type="protein sequence ID" value="MDJ1649922.1"/>
    <property type="molecule type" value="Genomic_DNA"/>
</dbReference>
<dbReference type="Pfam" id="PF01381">
    <property type="entry name" value="HTH_3"/>
    <property type="match status" value="1"/>
</dbReference>
<proteinExistence type="predicted"/>
<evidence type="ECO:0000313" key="4">
    <source>
        <dbReference type="Proteomes" id="UP001232750"/>
    </source>
</evidence>
<reference evidence="3 4" key="1">
    <citation type="submission" date="2023-05" db="EMBL/GenBank/DDBJ databases">
        <title>Gordonibacter KGMB12511T sp. nov., isolated from faeces of healthy Korean.</title>
        <authorList>
            <person name="Kim H.S."/>
            <person name="Kim J.-S."/>
            <person name="Suh M.K."/>
            <person name="Eom M.K."/>
            <person name="Do H.E."/>
            <person name="Lee J.-S."/>
        </authorList>
    </citation>
    <scope>NUCLEOTIDE SEQUENCE [LARGE SCALE GENOMIC DNA]</scope>
    <source>
        <strain evidence="3 4">KGMB12511</strain>
    </source>
</reference>
<protein>
    <submittedName>
        <fullName evidence="3">Helix-turn-helix transcriptional regulator</fullName>
    </submittedName>
</protein>